<organism evidence="1 2">
    <name type="scientific">Boletus reticuloceps</name>
    <dbReference type="NCBI Taxonomy" id="495285"/>
    <lineage>
        <taxon>Eukaryota</taxon>
        <taxon>Fungi</taxon>
        <taxon>Dikarya</taxon>
        <taxon>Basidiomycota</taxon>
        <taxon>Agaricomycotina</taxon>
        <taxon>Agaricomycetes</taxon>
        <taxon>Agaricomycetidae</taxon>
        <taxon>Boletales</taxon>
        <taxon>Boletineae</taxon>
        <taxon>Boletaceae</taxon>
        <taxon>Boletoideae</taxon>
        <taxon>Boletus</taxon>
    </lineage>
</organism>
<accession>A0A8I3A749</accession>
<dbReference type="EMBL" id="JAGFBS010000019">
    <property type="protein sequence ID" value="KAG6374161.1"/>
    <property type="molecule type" value="Genomic_DNA"/>
</dbReference>
<dbReference type="AlphaFoldDB" id="A0A8I3A749"/>
<dbReference type="Proteomes" id="UP000683000">
    <property type="component" value="Unassembled WGS sequence"/>
</dbReference>
<name>A0A8I3A749_9AGAM</name>
<comment type="caution">
    <text evidence="1">The sequence shown here is derived from an EMBL/GenBank/DDBJ whole genome shotgun (WGS) entry which is preliminary data.</text>
</comment>
<keyword evidence="2" id="KW-1185">Reference proteome</keyword>
<evidence type="ECO:0000313" key="1">
    <source>
        <dbReference type="EMBL" id="KAG6374161.1"/>
    </source>
</evidence>
<evidence type="ECO:0000313" key="2">
    <source>
        <dbReference type="Proteomes" id="UP000683000"/>
    </source>
</evidence>
<dbReference type="OrthoDB" id="2671428at2759"/>
<protein>
    <submittedName>
        <fullName evidence="1">Uncharacterized protein</fullName>
    </submittedName>
</protein>
<reference evidence="1" key="1">
    <citation type="submission" date="2021-03" db="EMBL/GenBank/DDBJ databases">
        <title>Evolutionary innovations through gain and loss of genes in the ectomycorrhizal Boletales.</title>
        <authorList>
            <person name="Wu G."/>
            <person name="Miyauchi S."/>
            <person name="Morin E."/>
            <person name="Yang Z.-L."/>
            <person name="Xu J."/>
            <person name="Martin F.M."/>
        </authorList>
    </citation>
    <scope>NUCLEOTIDE SEQUENCE</scope>
    <source>
        <strain evidence="1">BR01</strain>
    </source>
</reference>
<gene>
    <name evidence="1" type="ORF">JVT61DRAFT_4811</name>
</gene>
<sequence length="132" mass="14993">MSENPSSSPETRTALKRRITLLEEENAELVSKMIKTPVHSYIHEGHAIRRLVSLTYPVTDLIAEYDRRVMLAEDEGEIEAVPSSDAEERAFRSYKKLVQWCPSVKMLMKISTQGYQLAAACQEVSFLHTPNP</sequence>
<proteinExistence type="predicted"/>